<dbReference type="PANTHER" id="PTHR42693">
    <property type="entry name" value="ARYLSULFATASE FAMILY MEMBER"/>
    <property type="match status" value="1"/>
</dbReference>
<dbReference type="AlphaFoldDB" id="A0A517M0R7"/>
<dbReference type="SUPFAM" id="SSF53649">
    <property type="entry name" value="Alkaline phosphatase-like"/>
    <property type="match status" value="1"/>
</dbReference>
<organism evidence="4 5">
    <name type="scientific">Rosistilla ulvae</name>
    <dbReference type="NCBI Taxonomy" id="1930277"/>
    <lineage>
        <taxon>Bacteria</taxon>
        <taxon>Pseudomonadati</taxon>
        <taxon>Planctomycetota</taxon>
        <taxon>Planctomycetia</taxon>
        <taxon>Pirellulales</taxon>
        <taxon>Pirellulaceae</taxon>
        <taxon>Rosistilla</taxon>
    </lineage>
</organism>
<gene>
    <name evidence="4" type="primary">atsA_17</name>
    <name evidence="4" type="ORF">EC9_26090</name>
</gene>
<evidence type="ECO:0000259" key="3">
    <source>
        <dbReference type="Pfam" id="PF00884"/>
    </source>
</evidence>
<keyword evidence="5" id="KW-1185">Reference proteome</keyword>
<comment type="similarity">
    <text evidence="1">Belongs to the sulfatase family.</text>
</comment>
<dbReference type="PANTHER" id="PTHR42693:SF53">
    <property type="entry name" value="ENDO-4-O-SULFATASE"/>
    <property type="match status" value="1"/>
</dbReference>
<evidence type="ECO:0000256" key="1">
    <source>
        <dbReference type="ARBA" id="ARBA00008779"/>
    </source>
</evidence>
<evidence type="ECO:0000313" key="5">
    <source>
        <dbReference type="Proteomes" id="UP000319557"/>
    </source>
</evidence>
<proteinExistence type="inferred from homology"/>
<dbReference type="Gene3D" id="3.40.720.10">
    <property type="entry name" value="Alkaline Phosphatase, subunit A"/>
    <property type="match status" value="1"/>
</dbReference>
<dbReference type="EC" id="3.1.6.1" evidence="4"/>
<evidence type="ECO:0000256" key="2">
    <source>
        <dbReference type="ARBA" id="ARBA00022801"/>
    </source>
</evidence>
<dbReference type="GO" id="GO:0004065">
    <property type="term" value="F:arylsulfatase activity"/>
    <property type="evidence" value="ECO:0007669"/>
    <property type="project" value="UniProtKB-EC"/>
</dbReference>
<dbReference type="EMBL" id="CP036261">
    <property type="protein sequence ID" value="QDS88419.1"/>
    <property type="molecule type" value="Genomic_DNA"/>
</dbReference>
<dbReference type="Pfam" id="PF00884">
    <property type="entry name" value="Sulfatase"/>
    <property type="match status" value="1"/>
</dbReference>
<reference evidence="4 5" key="1">
    <citation type="submission" date="2019-02" db="EMBL/GenBank/DDBJ databases">
        <title>Deep-cultivation of Planctomycetes and their phenomic and genomic characterization uncovers novel biology.</title>
        <authorList>
            <person name="Wiegand S."/>
            <person name="Jogler M."/>
            <person name="Boedeker C."/>
            <person name="Pinto D."/>
            <person name="Vollmers J."/>
            <person name="Rivas-Marin E."/>
            <person name="Kohn T."/>
            <person name="Peeters S.H."/>
            <person name="Heuer A."/>
            <person name="Rast P."/>
            <person name="Oberbeckmann S."/>
            <person name="Bunk B."/>
            <person name="Jeske O."/>
            <person name="Meyerdierks A."/>
            <person name="Storesund J.E."/>
            <person name="Kallscheuer N."/>
            <person name="Luecker S."/>
            <person name="Lage O.M."/>
            <person name="Pohl T."/>
            <person name="Merkel B.J."/>
            <person name="Hornburger P."/>
            <person name="Mueller R.-W."/>
            <person name="Bruemmer F."/>
            <person name="Labrenz M."/>
            <person name="Spormann A.M."/>
            <person name="Op den Camp H."/>
            <person name="Overmann J."/>
            <person name="Amann R."/>
            <person name="Jetten M.S.M."/>
            <person name="Mascher T."/>
            <person name="Medema M.H."/>
            <person name="Devos D.P."/>
            <person name="Kaster A.-K."/>
            <person name="Ovreas L."/>
            <person name="Rohde M."/>
            <person name="Galperin M.Y."/>
            <person name="Jogler C."/>
        </authorList>
    </citation>
    <scope>NUCLEOTIDE SEQUENCE [LARGE SCALE GENOMIC DNA]</scope>
    <source>
        <strain evidence="4 5">EC9</strain>
    </source>
</reference>
<accession>A0A517M0R7</accession>
<sequence length="490" mass="54452">MKHVFTSIVCCLLFATNGLDVWAEPPSPQITVAADSPVASQNTHVKGDGGLSLTSQKPNIVLIMADDLGYGDLGCYGQKLMSTPRIDQLAASGMRFTQAYAGAPVCTASRSVLMTGLHNGHTPARDNVPHYSTYFQEDDVTIAEVLQPAGYRCGGVGKWSLGDTGSVGRATHQGFDSWFGYLNQDHAHYYYPEYLDDDDGRLELAGNAASREHYSHDLLTDRALQFIRESQASPFFLYVAWTLPHFAAKDEDPDGLTVPSTAPYSDRDWDERSKKYAAMINMLDSDVGRILDLLSELELEENTLVIFTSDHGGHWSVPKPLKTNGALRGYKRDLTEGGIRVPFIARWTGTISANQTNRDVIAFQDMLPTFAELADVSPPQGIDGISVVDAMQGKKLDSTREFLYWDYGHCRARYDQAVRWKDWKGIRQGAGSDLQLYDLASDVSESHNIAANHPEIVRRIEAMMDGAVTPSERYPIGKRYRGRPLWTREK</sequence>
<dbReference type="Proteomes" id="UP000319557">
    <property type="component" value="Chromosome"/>
</dbReference>
<dbReference type="CDD" id="cd16145">
    <property type="entry name" value="ARS_like"/>
    <property type="match status" value="1"/>
</dbReference>
<evidence type="ECO:0000313" key="4">
    <source>
        <dbReference type="EMBL" id="QDS88419.1"/>
    </source>
</evidence>
<feature type="domain" description="Sulfatase N-terminal" evidence="3">
    <location>
        <begin position="58"/>
        <end position="376"/>
    </location>
</feature>
<name>A0A517M0R7_9BACT</name>
<dbReference type="Gene3D" id="3.30.1120.10">
    <property type="match status" value="1"/>
</dbReference>
<keyword evidence="2 4" id="KW-0378">Hydrolase</keyword>
<dbReference type="InterPro" id="IPR050738">
    <property type="entry name" value="Sulfatase"/>
</dbReference>
<dbReference type="KEGG" id="ruv:EC9_26090"/>
<dbReference type="OrthoDB" id="9783154at2"/>
<dbReference type="InterPro" id="IPR017850">
    <property type="entry name" value="Alkaline_phosphatase_core_sf"/>
</dbReference>
<dbReference type="InterPro" id="IPR000917">
    <property type="entry name" value="Sulfatase_N"/>
</dbReference>
<protein>
    <submittedName>
        <fullName evidence="4">Arylsulfatase</fullName>
        <ecNumber evidence="4">3.1.6.1</ecNumber>
    </submittedName>
</protein>